<accession>A0A4R4DJX4</accession>
<protein>
    <recommendedName>
        <fullName evidence="1">Serine aminopeptidase S33 domain-containing protein</fullName>
    </recommendedName>
</protein>
<evidence type="ECO:0000313" key="3">
    <source>
        <dbReference type="Proteomes" id="UP000295023"/>
    </source>
</evidence>
<evidence type="ECO:0000313" key="2">
    <source>
        <dbReference type="EMBL" id="TCZ60833.1"/>
    </source>
</evidence>
<dbReference type="OrthoDB" id="249225at2"/>
<feature type="domain" description="Serine aminopeptidase S33" evidence="1">
    <location>
        <begin position="42"/>
        <end position="133"/>
    </location>
</feature>
<dbReference type="EMBL" id="SKBM01000012">
    <property type="protein sequence ID" value="TCZ60833.1"/>
    <property type="molecule type" value="Genomic_DNA"/>
</dbReference>
<proteinExistence type="predicted"/>
<dbReference type="InterPro" id="IPR029058">
    <property type="entry name" value="AB_hydrolase_fold"/>
</dbReference>
<name>A0A4R4DJX4_9PROT</name>
<dbReference type="Gene3D" id="3.40.50.1820">
    <property type="entry name" value="alpha/beta hydrolase"/>
    <property type="match status" value="2"/>
</dbReference>
<dbReference type="RefSeq" id="WP_132290069.1">
    <property type="nucleotide sequence ID" value="NZ_SKBM01000012.1"/>
</dbReference>
<dbReference type="Pfam" id="PF12146">
    <property type="entry name" value="Hydrolase_4"/>
    <property type="match status" value="1"/>
</dbReference>
<evidence type="ECO:0000259" key="1">
    <source>
        <dbReference type="Pfam" id="PF12146"/>
    </source>
</evidence>
<keyword evidence="3" id="KW-1185">Reference proteome</keyword>
<dbReference type="InterPro" id="IPR050261">
    <property type="entry name" value="FrsA_esterase"/>
</dbReference>
<dbReference type="PANTHER" id="PTHR22946">
    <property type="entry name" value="DIENELACTONE HYDROLASE DOMAIN-CONTAINING PROTEIN-RELATED"/>
    <property type="match status" value="1"/>
</dbReference>
<dbReference type="Proteomes" id="UP000295023">
    <property type="component" value="Unassembled WGS sequence"/>
</dbReference>
<gene>
    <name evidence="2" type="ORF">EXY23_13745</name>
</gene>
<reference evidence="2 3" key="1">
    <citation type="submission" date="2019-03" db="EMBL/GenBank/DDBJ databases">
        <title>Paracraurococcus aquatilis NE82 genome sequence.</title>
        <authorList>
            <person name="Zhao Y."/>
            <person name="Du Z."/>
        </authorList>
    </citation>
    <scope>NUCLEOTIDE SEQUENCE [LARGE SCALE GENOMIC DNA]</scope>
    <source>
        <strain evidence="2 3">NE82</strain>
    </source>
</reference>
<organism evidence="2 3">
    <name type="scientific">Roseicella aquatilis</name>
    <dbReference type="NCBI Taxonomy" id="2527868"/>
    <lineage>
        <taxon>Bacteria</taxon>
        <taxon>Pseudomonadati</taxon>
        <taxon>Pseudomonadota</taxon>
        <taxon>Alphaproteobacteria</taxon>
        <taxon>Acetobacterales</taxon>
        <taxon>Roseomonadaceae</taxon>
        <taxon>Roseicella</taxon>
    </lineage>
</organism>
<sequence length="595" mass="63053">MIPVAFGGCRGWFHPSQAGRRTGRGVVLCAPFGFEALGTYRAWRRLAEAFAARGLPTLRFDYPGTGDSAGEEAPGRLADWLDSIEAASLWLRRQAGVSEIALCGLRLGGALAAAVAARRPGEFGSLLLLAPVGCGRAYERELTLAAQTGEAADAPEDWLEYAGFRLHATDRQGLGRLDLAASLAAARVGRVLVAAAPRRPALRPAALARLQAAGLSVETIPFEGYETLLREAHRSVPPLAFYDRLADWAAAEAPPAALPPQAPPGPDLLACAEGVTERSLFFGPGNGLAGILCEPEAPGPAPGVLLLNTGADHHIGSGRLTVRLARRLAALGVTSLRMDATGLGDSAGPVEVHAADLGDVLFGDGALADVHAGLDALEAQGLDRCLLVGVCSGAHHAFQAALREPRVVALALANLPAFDRDAGGAAALDGGPPPGEIRLLRFPRLLLRRLLAETDRVLAERLGREAGLDRAGRWMRMLQRRGTRLLLAYSEADWSLRELRAHFGRRGRHLPRQGLARSVVLRGHDHSLNPLAMQEQFIRHVEDLLRTLPDMRPRSQVAPATASAAPRAAGLEAADFALLSSQRPCPVNELPGPLL</sequence>
<dbReference type="SUPFAM" id="SSF53474">
    <property type="entry name" value="alpha/beta-Hydrolases"/>
    <property type="match status" value="2"/>
</dbReference>
<dbReference type="AlphaFoldDB" id="A0A4R4DJX4"/>
<comment type="caution">
    <text evidence="2">The sequence shown here is derived from an EMBL/GenBank/DDBJ whole genome shotgun (WGS) entry which is preliminary data.</text>
</comment>
<dbReference type="InterPro" id="IPR022742">
    <property type="entry name" value="Hydrolase_4"/>
</dbReference>